<evidence type="ECO:0000256" key="1">
    <source>
        <dbReference type="SAM" id="SignalP"/>
    </source>
</evidence>
<sequence length="101" mass="10784">MGSRQRSCCLKPSLSASLSLWIIFLSTLNSHAFTVTAPQCVSGSSPDEPFSRDSYLSKPMSIESVSSLWRSVPQSGALSAQEDLPVAATVLSTCSNSWISL</sequence>
<evidence type="ECO:0000313" key="2">
    <source>
        <dbReference type="EMBL" id="CAF2063768.1"/>
    </source>
</evidence>
<gene>
    <name evidence="2" type="ORF">DARMORV10_C06P44210.1</name>
</gene>
<feature type="signal peptide" evidence="1">
    <location>
        <begin position="1"/>
        <end position="32"/>
    </location>
</feature>
<dbReference type="EMBL" id="HG994370">
    <property type="protein sequence ID" value="CAF2063768.1"/>
    <property type="molecule type" value="Genomic_DNA"/>
</dbReference>
<accession>A0A816QSV1</accession>
<keyword evidence="1" id="KW-0732">Signal</keyword>
<proteinExistence type="predicted"/>
<protein>
    <submittedName>
        <fullName evidence="2">(rape) hypothetical protein</fullName>
    </submittedName>
</protein>
<dbReference type="Proteomes" id="UP001295469">
    <property type="component" value="Chromosome C06"/>
</dbReference>
<reference evidence="2" key="1">
    <citation type="submission" date="2021-01" db="EMBL/GenBank/DDBJ databases">
        <authorList>
            <consortium name="Genoscope - CEA"/>
            <person name="William W."/>
        </authorList>
    </citation>
    <scope>NUCLEOTIDE SEQUENCE</scope>
</reference>
<name>A0A816QSV1_BRANA</name>
<feature type="chain" id="PRO_5032970006" evidence="1">
    <location>
        <begin position="33"/>
        <end position="101"/>
    </location>
</feature>
<dbReference type="AlphaFoldDB" id="A0A816QSV1"/>
<organism evidence="2">
    <name type="scientific">Brassica napus</name>
    <name type="common">Rape</name>
    <dbReference type="NCBI Taxonomy" id="3708"/>
    <lineage>
        <taxon>Eukaryota</taxon>
        <taxon>Viridiplantae</taxon>
        <taxon>Streptophyta</taxon>
        <taxon>Embryophyta</taxon>
        <taxon>Tracheophyta</taxon>
        <taxon>Spermatophyta</taxon>
        <taxon>Magnoliopsida</taxon>
        <taxon>eudicotyledons</taxon>
        <taxon>Gunneridae</taxon>
        <taxon>Pentapetalae</taxon>
        <taxon>rosids</taxon>
        <taxon>malvids</taxon>
        <taxon>Brassicales</taxon>
        <taxon>Brassicaceae</taxon>
        <taxon>Brassiceae</taxon>
        <taxon>Brassica</taxon>
    </lineage>
</organism>